<feature type="region of interest" description="Disordered" evidence="1">
    <location>
        <begin position="1"/>
        <end position="36"/>
    </location>
</feature>
<evidence type="ECO:0000313" key="3">
    <source>
        <dbReference type="Proteomes" id="UP001050808"/>
    </source>
</evidence>
<evidence type="ECO:0000313" key="2">
    <source>
        <dbReference type="EMBL" id="GHI40104.1"/>
    </source>
</evidence>
<reference evidence="2" key="1">
    <citation type="submission" date="2024-05" db="EMBL/GenBank/DDBJ databases">
        <title>Whole genome shotgun sequence of Streptomyces violascens NBRC 12920.</title>
        <authorList>
            <person name="Komaki H."/>
            <person name="Tamura T."/>
        </authorList>
    </citation>
    <scope>NUCLEOTIDE SEQUENCE</scope>
    <source>
        <strain evidence="2">NBRC 12920</strain>
    </source>
</reference>
<dbReference type="Proteomes" id="UP001050808">
    <property type="component" value="Unassembled WGS sequence"/>
</dbReference>
<accession>A0ABQ3QS60</accession>
<comment type="caution">
    <text evidence="2">The sequence shown here is derived from an EMBL/GenBank/DDBJ whole genome shotgun (WGS) entry which is preliminary data.</text>
</comment>
<proteinExistence type="predicted"/>
<name>A0ABQ3QS60_9ACTN</name>
<organism evidence="2 3">
    <name type="scientific">Streptomyces violascens</name>
    <dbReference type="NCBI Taxonomy" id="67381"/>
    <lineage>
        <taxon>Bacteria</taxon>
        <taxon>Bacillati</taxon>
        <taxon>Actinomycetota</taxon>
        <taxon>Actinomycetes</taxon>
        <taxon>Kitasatosporales</taxon>
        <taxon>Streptomycetaceae</taxon>
        <taxon>Streptomyces</taxon>
    </lineage>
</organism>
<keyword evidence="3" id="KW-1185">Reference proteome</keyword>
<evidence type="ECO:0000256" key="1">
    <source>
        <dbReference type="SAM" id="MobiDB-lite"/>
    </source>
</evidence>
<sequence length="77" mass="8261">MPAVPQRGAEVAVSPRLPGSQPRWPPNQGGEGEGRAIGRTRLQLVLTGSLQDELEVLFAFTRTTGLFAFDVTAALRT</sequence>
<dbReference type="EMBL" id="BNDY01000017">
    <property type="protein sequence ID" value="GHI40104.1"/>
    <property type="molecule type" value="Genomic_DNA"/>
</dbReference>
<gene>
    <name evidence="2" type="ORF">Sviol_45120</name>
</gene>
<protein>
    <submittedName>
        <fullName evidence="2">Uncharacterized protein</fullName>
    </submittedName>
</protein>